<feature type="chain" id="PRO_5008508313" evidence="13">
    <location>
        <begin position="30"/>
        <end position="691"/>
    </location>
</feature>
<organism evidence="15 16">
    <name type="scientific">Ananas comosus</name>
    <name type="common">Pineapple</name>
    <name type="synonym">Ananas ananas</name>
    <dbReference type="NCBI Taxonomy" id="4615"/>
    <lineage>
        <taxon>Eukaryota</taxon>
        <taxon>Viridiplantae</taxon>
        <taxon>Streptophyta</taxon>
        <taxon>Embryophyta</taxon>
        <taxon>Tracheophyta</taxon>
        <taxon>Spermatophyta</taxon>
        <taxon>Magnoliopsida</taxon>
        <taxon>Liliopsida</taxon>
        <taxon>Poales</taxon>
        <taxon>Bromeliaceae</taxon>
        <taxon>Bromelioideae</taxon>
        <taxon>Ananas</taxon>
    </lineage>
</organism>
<evidence type="ECO:0000256" key="1">
    <source>
        <dbReference type="ARBA" id="ARBA00004479"/>
    </source>
</evidence>
<dbReference type="Gene3D" id="3.30.200.20">
    <property type="entry name" value="Phosphorylase Kinase, domain 1"/>
    <property type="match status" value="1"/>
</dbReference>
<dbReference type="GO" id="GO:0030247">
    <property type="term" value="F:polysaccharide binding"/>
    <property type="evidence" value="ECO:0007669"/>
    <property type="project" value="InterPro"/>
</dbReference>
<dbReference type="PROSITE" id="PS50011">
    <property type="entry name" value="PROTEIN_KINASE_DOM"/>
    <property type="match status" value="1"/>
</dbReference>
<name>A0A199VDU1_ANACO</name>
<reference evidence="15 16" key="1">
    <citation type="journal article" date="2016" name="DNA Res.">
        <title>The draft genome of MD-2 pineapple using hybrid error correction of long reads.</title>
        <authorList>
            <person name="Redwan R.M."/>
            <person name="Saidin A."/>
            <person name="Kumar S.V."/>
        </authorList>
    </citation>
    <scope>NUCLEOTIDE SEQUENCE [LARGE SCALE GENOMIC DNA]</scope>
    <source>
        <strain evidence="16">cv. MD2</strain>
        <tissue evidence="15">Leaf</tissue>
    </source>
</reference>
<feature type="domain" description="Protein kinase" evidence="14">
    <location>
        <begin position="371"/>
        <end position="657"/>
    </location>
</feature>
<evidence type="ECO:0000256" key="6">
    <source>
        <dbReference type="ARBA" id="ARBA00022741"/>
    </source>
</evidence>
<dbReference type="InterPro" id="IPR000719">
    <property type="entry name" value="Prot_kinase_dom"/>
</dbReference>
<evidence type="ECO:0000313" key="15">
    <source>
        <dbReference type="EMBL" id="OAY75282.1"/>
    </source>
</evidence>
<sequence length="691" mass="77521">MAERSTLHVFLGLHYILCVILLPSTVGLASTGLGAAGCSPSSCGQLRDIHYPFRLSTDPPRCGYPHGVLLCEDNRAILDLGSEKFFVTSIQYDMHAITVMRLGSVNGSCTLPFTSLTFGSPDDNDITYGRYYGNSACFMNCTRPAHYDLYWPVPCMTRNNSFVYVVISEYSDCDLVMSVEPSCGFLAEAPLAPGVTMNSTADIFELLQAFWLSWEIPELHDQHSFHITPTCLNESLRIMKGRESDVADLALEFLEKRSSTKFRIKSNGILSAIPSLVESEMHFLACFKYYSNRGGSRKAELVIALIQIAQSLIAMAILCRFLFAPLSILLFLAYKLWSSRASLDIIEKFLRNQQKLSPSRYSYTDIIAITGHFREKLGQGGFGSVFKGTFLSGQHVAIKMLGNPKFNGEEFINEVATIGRIHHVNIVRLVGFCSDGSKRALVYEYMPNGSLDKYIFSERGTSNRPFSWEKLNEIALGVARGIDYLHRGCDMQILHFDIKPHNILLDRNFDPKISDFGLAKLYPKDYSLVSLSVTRGTIGYIAPELVSRNFGIVSDKSDVYSFGMLLLEMAGGRRNVDRMMENTSQVYYPSWIYDRLLQGEELEICDCSEIHEVERKLCKVGLWCIQMKSSNRPSMDKVVEMLEGDVDSLQMPLRPFFSSSAPGSAMLPSMKSTFFQSPTITEQEELSSLDE</sequence>
<dbReference type="SMART" id="SM00220">
    <property type="entry name" value="S_TKc"/>
    <property type="match status" value="1"/>
</dbReference>
<evidence type="ECO:0000256" key="2">
    <source>
        <dbReference type="ARBA" id="ARBA00022527"/>
    </source>
</evidence>
<dbReference type="InterPro" id="IPR008271">
    <property type="entry name" value="Ser/Thr_kinase_AS"/>
</dbReference>
<evidence type="ECO:0000256" key="10">
    <source>
        <dbReference type="ARBA" id="ARBA00023136"/>
    </source>
</evidence>
<dbReference type="PANTHER" id="PTHR27009">
    <property type="entry name" value="RUST RESISTANCE KINASE LR10-RELATED"/>
    <property type="match status" value="1"/>
</dbReference>
<accession>A0A199VDU1</accession>
<dbReference type="EMBL" id="LSRQ01002143">
    <property type="protein sequence ID" value="OAY75282.1"/>
    <property type="molecule type" value="Genomic_DNA"/>
</dbReference>
<dbReference type="AlphaFoldDB" id="A0A199VDU1"/>
<evidence type="ECO:0000256" key="9">
    <source>
        <dbReference type="ARBA" id="ARBA00022989"/>
    </source>
</evidence>
<evidence type="ECO:0000256" key="7">
    <source>
        <dbReference type="ARBA" id="ARBA00022777"/>
    </source>
</evidence>
<dbReference type="Proteomes" id="UP000092600">
    <property type="component" value="Unassembled WGS sequence"/>
</dbReference>
<comment type="subcellular location">
    <subcellularLocation>
        <location evidence="1">Membrane</location>
        <topology evidence="1">Single-pass type I membrane protein</topology>
    </subcellularLocation>
</comment>
<dbReference type="InterPro" id="IPR011009">
    <property type="entry name" value="Kinase-like_dom_sf"/>
</dbReference>
<dbReference type="PROSITE" id="PS00107">
    <property type="entry name" value="PROTEIN_KINASE_ATP"/>
    <property type="match status" value="1"/>
</dbReference>
<keyword evidence="6 12" id="KW-0547">Nucleotide-binding</keyword>
<comment type="caution">
    <text evidence="15">The sequence shown here is derived from an EMBL/GenBank/DDBJ whole genome shotgun (WGS) entry which is preliminary data.</text>
</comment>
<dbReference type="FunFam" id="1.10.510.10:FF:000590">
    <property type="entry name" value="PR5-like receptor kinase"/>
    <property type="match status" value="1"/>
</dbReference>
<keyword evidence="4" id="KW-0812">Transmembrane</keyword>
<keyword evidence="9" id="KW-1133">Transmembrane helix</keyword>
<evidence type="ECO:0000313" key="16">
    <source>
        <dbReference type="Proteomes" id="UP000092600"/>
    </source>
</evidence>
<dbReference type="GO" id="GO:0004674">
    <property type="term" value="F:protein serine/threonine kinase activity"/>
    <property type="evidence" value="ECO:0007669"/>
    <property type="project" value="UniProtKB-KW"/>
</dbReference>
<evidence type="ECO:0000256" key="8">
    <source>
        <dbReference type="ARBA" id="ARBA00022840"/>
    </source>
</evidence>
<dbReference type="STRING" id="4615.A0A199VDU1"/>
<keyword evidence="10" id="KW-0472">Membrane</keyword>
<dbReference type="Pfam" id="PF00069">
    <property type="entry name" value="Pkinase"/>
    <property type="match status" value="1"/>
</dbReference>
<dbReference type="InterPro" id="IPR045874">
    <property type="entry name" value="LRK10/LRL21-25-like"/>
</dbReference>
<dbReference type="InterPro" id="IPR025287">
    <property type="entry name" value="WAK_GUB"/>
</dbReference>
<keyword evidence="2" id="KW-0723">Serine/threonine-protein kinase</keyword>
<keyword evidence="5 13" id="KW-0732">Signal</keyword>
<dbReference type="InterPro" id="IPR017441">
    <property type="entry name" value="Protein_kinase_ATP_BS"/>
</dbReference>
<feature type="signal peptide" evidence="13">
    <location>
        <begin position="1"/>
        <end position="29"/>
    </location>
</feature>
<keyword evidence="7 15" id="KW-0418">Kinase</keyword>
<dbReference type="PROSITE" id="PS00108">
    <property type="entry name" value="PROTEIN_KINASE_ST"/>
    <property type="match status" value="1"/>
</dbReference>
<dbReference type="Pfam" id="PF13947">
    <property type="entry name" value="GUB_WAK_bind"/>
    <property type="match status" value="1"/>
</dbReference>
<keyword evidence="3" id="KW-0808">Transferase</keyword>
<dbReference type="Gene3D" id="1.10.510.10">
    <property type="entry name" value="Transferase(Phosphotransferase) domain 1"/>
    <property type="match status" value="1"/>
</dbReference>
<protein>
    <submittedName>
        <fullName evidence="15">Glycerophosphodiester phosphodiesterase protein kinase domain-containing GDPDL2</fullName>
    </submittedName>
</protein>
<dbReference type="SUPFAM" id="SSF56112">
    <property type="entry name" value="Protein kinase-like (PK-like)"/>
    <property type="match status" value="1"/>
</dbReference>
<proteinExistence type="predicted"/>
<feature type="binding site" evidence="12">
    <location>
        <position position="399"/>
    </location>
    <ligand>
        <name>ATP</name>
        <dbReference type="ChEBI" id="CHEBI:30616"/>
    </ligand>
</feature>
<dbReference type="GO" id="GO:0005524">
    <property type="term" value="F:ATP binding"/>
    <property type="evidence" value="ECO:0007669"/>
    <property type="project" value="UniProtKB-UniRule"/>
</dbReference>
<evidence type="ECO:0000256" key="11">
    <source>
        <dbReference type="ARBA" id="ARBA00023180"/>
    </source>
</evidence>
<keyword evidence="11" id="KW-0325">Glycoprotein</keyword>
<evidence type="ECO:0000256" key="5">
    <source>
        <dbReference type="ARBA" id="ARBA00022729"/>
    </source>
</evidence>
<dbReference type="FunFam" id="3.30.200.20:FF:000178">
    <property type="entry name" value="serine/threonine-protein kinase PBS1-like"/>
    <property type="match status" value="1"/>
</dbReference>
<dbReference type="GO" id="GO:0016020">
    <property type="term" value="C:membrane"/>
    <property type="evidence" value="ECO:0007669"/>
    <property type="project" value="UniProtKB-SubCell"/>
</dbReference>
<evidence type="ECO:0000259" key="14">
    <source>
        <dbReference type="PROSITE" id="PS50011"/>
    </source>
</evidence>
<evidence type="ECO:0000256" key="13">
    <source>
        <dbReference type="SAM" id="SignalP"/>
    </source>
</evidence>
<evidence type="ECO:0000256" key="12">
    <source>
        <dbReference type="PROSITE-ProRule" id="PRU10141"/>
    </source>
</evidence>
<keyword evidence="8 12" id="KW-0067">ATP-binding</keyword>
<evidence type="ECO:0000256" key="3">
    <source>
        <dbReference type="ARBA" id="ARBA00022679"/>
    </source>
</evidence>
<gene>
    <name evidence="15" type="ORF">ACMD2_14828</name>
</gene>
<evidence type="ECO:0000256" key="4">
    <source>
        <dbReference type="ARBA" id="ARBA00022692"/>
    </source>
</evidence>